<gene>
    <name evidence="1" type="primary">PNG1_0</name>
    <name evidence="1" type="ORF">CK203_027748</name>
</gene>
<dbReference type="Proteomes" id="UP000288805">
    <property type="component" value="Unassembled WGS sequence"/>
</dbReference>
<evidence type="ECO:0000313" key="1">
    <source>
        <dbReference type="EMBL" id="RVW95953.1"/>
    </source>
</evidence>
<dbReference type="EMBL" id="QGNW01000110">
    <property type="protein sequence ID" value="RVW95953.1"/>
    <property type="molecule type" value="Genomic_DNA"/>
</dbReference>
<dbReference type="AlphaFoldDB" id="A0A438IGT9"/>
<accession>A0A438IGT9</accession>
<sequence length="158" mass="17886">MKATSKKYGENWDGWAFPQVSGLYTVQGRAFPKMISSLIKGTRIWDEDEDEVAEHDLVKAKKTLTIVVKGTPQVRLSPRPSNSLAMGCRGSNDGGSSWRVLDEQFSQRFETRFQRKTFKINSVGLSSNAFRFRFLKVRDVEATSRLQLGSIDLYARSS</sequence>
<organism evidence="1 2">
    <name type="scientific">Vitis vinifera</name>
    <name type="common">Grape</name>
    <dbReference type="NCBI Taxonomy" id="29760"/>
    <lineage>
        <taxon>Eukaryota</taxon>
        <taxon>Viridiplantae</taxon>
        <taxon>Streptophyta</taxon>
        <taxon>Embryophyta</taxon>
        <taxon>Tracheophyta</taxon>
        <taxon>Spermatophyta</taxon>
        <taxon>Magnoliopsida</taxon>
        <taxon>eudicotyledons</taxon>
        <taxon>Gunneridae</taxon>
        <taxon>Pentapetalae</taxon>
        <taxon>rosids</taxon>
        <taxon>Vitales</taxon>
        <taxon>Vitaceae</taxon>
        <taxon>Viteae</taxon>
        <taxon>Vitis</taxon>
    </lineage>
</organism>
<proteinExistence type="predicted"/>
<comment type="caution">
    <text evidence="1">The sequence shown here is derived from an EMBL/GenBank/DDBJ whole genome shotgun (WGS) entry which is preliminary data.</text>
</comment>
<dbReference type="OrthoDB" id="409136at2759"/>
<name>A0A438IGT9_VITVI</name>
<evidence type="ECO:0000313" key="2">
    <source>
        <dbReference type="Proteomes" id="UP000288805"/>
    </source>
</evidence>
<reference evidence="1 2" key="1">
    <citation type="journal article" date="2018" name="PLoS Genet.">
        <title>Population sequencing reveals clonal diversity and ancestral inbreeding in the grapevine cultivar Chardonnay.</title>
        <authorList>
            <person name="Roach M.J."/>
            <person name="Johnson D.L."/>
            <person name="Bohlmann J."/>
            <person name="van Vuuren H.J."/>
            <person name="Jones S.J."/>
            <person name="Pretorius I.S."/>
            <person name="Schmidt S.A."/>
            <person name="Borneman A.R."/>
        </authorList>
    </citation>
    <scope>NUCLEOTIDE SEQUENCE [LARGE SCALE GENOMIC DNA]</scope>
    <source>
        <strain evidence="2">cv. Chardonnay</strain>
        <tissue evidence="1">Leaf</tissue>
    </source>
</reference>
<protein>
    <submittedName>
        <fullName evidence="1">Peptide-N(4)-(N-acetyl-beta-glucosaminyl)asparagine amidase</fullName>
    </submittedName>
</protein>